<gene>
    <name evidence="1" type="ORF">TSAR_013395</name>
</gene>
<dbReference type="Proteomes" id="UP000215335">
    <property type="component" value="Unassembled WGS sequence"/>
</dbReference>
<accession>A0A232ED65</accession>
<name>A0A232ED65_9HYME</name>
<evidence type="ECO:0000313" key="1">
    <source>
        <dbReference type="EMBL" id="OXU16292.1"/>
    </source>
</evidence>
<organism evidence="1 2">
    <name type="scientific">Trichomalopsis sarcophagae</name>
    <dbReference type="NCBI Taxonomy" id="543379"/>
    <lineage>
        <taxon>Eukaryota</taxon>
        <taxon>Metazoa</taxon>
        <taxon>Ecdysozoa</taxon>
        <taxon>Arthropoda</taxon>
        <taxon>Hexapoda</taxon>
        <taxon>Insecta</taxon>
        <taxon>Pterygota</taxon>
        <taxon>Neoptera</taxon>
        <taxon>Endopterygota</taxon>
        <taxon>Hymenoptera</taxon>
        <taxon>Apocrita</taxon>
        <taxon>Proctotrupomorpha</taxon>
        <taxon>Chalcidoidea</taxon>
        <taxon>Pteromalidae</taxon>
        <taxon>Pteromalinae</taxon>
        <taxon>Trichomalopsis</taxon>
    </lineage>
</organism>
<sequence length="91" mass="10918">MHRRKKNSRRNRYTNEWINECLLLHIKSCKTYNHLRTHKILALPCLRTLSRYVKVIKDTYGFDEKTFEILKKKTASMNATHVRGVLLVDKM</sequence>
<dbReference type="EMBL" id="NNAY01007870">
    <property type="protein sequence ID" value="OXU16292.1"/>
    <property type="molecule type" value="Genomic_DNA"/>
</dbReference>
<reference evidence="1 2" key="1">
    <citation type="journal article" date="2017" name="Curr. Biol.">
        <title>The Evolution of Venom by Co-option of Single-Copy Genes.</title>
        <authorList>
            <person name="Martinson E.O."/>
            <person name="Mrinalini"/>
            <person name="Kelkar Y.D."/>
            <person name="Chang C.H."/>
            <person name="Werren J.H."/>
        </authorList>
    </citation>
    <scope>NUCLEOTIDE SEQUENCE [LARGE SCALE GENOMIC DNA]</scope>
    <source>
        <strain evidence="1 2">Alberta</strain>
        <tissue evidence="1">Whole body</tissue>
    </source>
</reference>
<dbReference type="AlphaFoldDB" id="A0A232ED65"/>
<evidence type="ECO:0000313" key="2">
    <source>
        <dbReference type="Proteomes" id="UP000215335"/>
    </source>
</evidence>
<comment type="caution">
    <text evidence="1">The sequence shown here is derived from an EMBL/GenBank/DDBJ whole genome shotgun (WGS) entry which is preliminary data.</text>
</comment>
<protein>
    <submittedName>
        <fullName evidence="1">Uncharacterized protein</fullName>
    </submittedName>
</protein>
<dbReference type="OrthoDB" id="7700519at2759"/>
<keyword evidence="2" id="KW-1185">Reference proteome</keyword>
<proteinExistence type="predicted"/>
<dbReference type="STRING" id="543379.A0A232ED65"/>